<dbReference type="EMBL" id="CP017634">
    <property type="protein sequence ID" value="ATW25721.1"/>
    <property type="molecule type" value="Genomic_DNA"/>
</dbReference>
<reference evidence="3 4" key="1">
    <citation type="submission" date="2016-10" db="EMBL/GenBank/DDBJ databases">
        <title>Complete Genome Sequence of Peptococcaceae strain DCMF.</title>
        <authorList>
            <person name="Edwards R.J."/>
            <person name="Holland S.I."/>
            <person name="Deshpande N.P."/>
            <person name="Wong Y.K."/>
            <person name="Ertan H."/>
            <person name="Manefield M."/>
            <person name="Russell T.L."/>
            <person name="Lee M.J."/>
        </authorList>
    </citation>
    <scope>NUCLEOTIDE SEQUENCE [LARGE SCALE GENOMIC DNA]</scope>
    <source>
        <strain evidence="3 4">DCMF</strain>
    </source>
</reference>
<dbReference type="InterPro" id="IPR019752">
    <property type="entry name" value="Pyrv/ketoisovalerate_OxRed_cat"/>
</dbReference>
<sequence>MLEMRIHGRGGQGVVTLAELLAKTALKAGQEAQTLPFFGVERRGAAVKAAVRFDSRPIKVRSLSYQPDILVLMHENLLSIGLDDGYAPDAFIVANGENPLPVSQKHWLVDAVGIAVRNDLVYGGEPFINVPMLGALSRILDLPFSLVEETIQEQWSGPKAVPNIAAAKEAYEAVRQIEGGGSHA</sequence>
<dbReference type="NCBIfam" id="TIGR02175">
    <property type="entry name" value="PorC_KorC"/>
    <property type="match status" value="1"/>
</dbReference>
<feature type="domain" description="Pyruvate/ketoisovalerate oxidoreductase catalytic" evidence="2">
    <location>
        <begin position="10"/>
        <end position="172"/>
    </location>
</feature>
<dbReference type="InterPro" id="IPR002869">
    <property type="entry name" value="Pyrv_flavodox_OxRed_cen"/>
</dbReference>
<evidence type="ECO:0000313" key="4">
    <source>
        <dbReference type="Proteomes" id="UP000323521"/>
    </source>
</evidence>
<dbReference type="Gene3D" id="3.40.920.10">
    <property type="entry name" value="Pyruvate-ferredoxin oxidoreductase, PFOR, domain III"/>
    <property type="match status" value="1"/>
</dbReference>
<dbReference type="KEGG" id="fwa:DCMF_13970"/>
<organism evidence="3 4">
    <name type="scientific">Formimonas warabiya</name>
    <dbReference type="NCBI Taxonomy" id="1761012"/>
    <lineage>
        <taxon>Bacteria</taxon>
        <taxon>Bacillati</taxon>
        <taxon>Bacillota</taxon>
        <taxon>Clostridia</taxon>
        <taxon>Eubacteriales</taxon>
        <taxon>Peptococcaceae</taxon>
        <taxon>Candidatus Formimonas</taxon>
    </lineage>
</organism>
<dbReference type="SUPFAM" id="SSF53323">
    <property type="entry name" value="Pyruvate-ferredoxin oxidoreductase, PFOR, domain III"/>
    <property type="match status" value="1"/>
</dbReference>
<dbReference type="InterPro" id="IPR011894">
    <property type="entry name" value="PorC_KorC"/>
</dbReference>
<keyword evidence="1" id="KW-0560">Oxidoreductase</keyword>
<dbReference type="AlphaFoldDB" id="A0A3G1KTC6"/>
<dbReference type="GO" id="GO:0016625">
    <property type="term" value="F:oxidoreductase activity, acting on the aldehyde or oxo group of donors, iron-sulfur protein as acceptor"/>
    <property type="evidence" value="ECO:0007669"/>
    <property type="project" value="InterPro"/>
</dbReference>
<evidence type="ECO:0000256" key="1">
    <source>
        <dbReference type="ARBA" id="ARBA00023002"/>
    </source>
</evidence>
<dbReference type="Proteomes" id="UP000323521">
    <property type="component" value="Chromosome"/>
</dbReference>
<name>A0A3G1KTC6_FORW1</name>
<dbReference type="PANTHER" id="PTHR43366:SF1">
    <property type="entry name" value="PYRUVATE SYNTHASE SUBUNIT PORC"/>
    <property type="match status" value="1"/>
</dbReference>
<proteinExistence type="predicted"/>
<evidence type="ECO:0000259" key="2">
    <source>
        <dbReference type="Pfam" id="PF01558"/>
    </source>
</evidence>
<keyword evidence="4" id="KW-1185">Reference proteome</keyword>
<dbReference type="InterPro" id="IPR051626">
    <property type="entry name" value="Oxidoreductase_gamma_subunit"/>
</dbReference>
<protein>
    <recommendedName>
        <fullName evidence="2">Pyruvate/ketoisovalerate oxidoreductase catalytic domain-containing protein</fullName>
    </recommendedName>
</protein>
<evidence type="ECO:0000313" key="3">
    <source>
        <dbReference type="EMBL" id="ATW25721.1"/>
    </source>
</evidence>
<gene>
    <name evidence="3" type="ORF">DCMF_13970</name>
</gene>
<dbReference type="PANTHER" id="PTHR43366">
    <property type="entry name" value="PYRUVATE SYNTHASE SUBUNIT PORC"/>
    <property type="match status" value="1"/>
</dbReference>
<dbReference type="Pfam" id="PF01558">
    <property type="entry name" value="POR"/>
    <property type="match status" value="1"/>
</dbReference>
<accession>A0A3G1KTC6</accession>